<feature type="compositionally biased region" description="Low complexity" evidence="1">
    <location>
        <begin position="636"/>
        <end position="659"/>
    </location>
</feature>
<feature type="compositionally biased region" description="Low complexity" evidence="1">
    <location>
        <begin position="1554"/>
        <end position="1565"/>
    </location>
</feature>
<feature type="compositionally biased region" description="Basic and acidic residues" evidence="1">
    <location>
        <begin position="182"/>
        <end position="193"/>
    </location>
</feature>
<dbReference type="InterPro" id="IPR040561">
    <property type="entry name" value="LPD38"/>
</dbReference>
<feature type="compositionally biased region" description="Pro residues" evidence="1">
    <location>
        <begin position="71"/>
        <end position="81"/>
    </location>
</feature>
<feature type="compositionally biased region" description="Basic and acidic residues" evidence="1">
    <location>
        <begin position="2242"/>
        <end position="2257"/>
    </location>
</feature>
<dbReference type="RefSeq" id="WP_043145284.1">
    <property type="nucleotide sequence ID" value="NZ_JSUQ01000020.1"/>
</dbReference>
<dbReference type="Pfam" id="PF18819">
    <property type="entry name" value="MuF_C"/>
    <property type="match status" value="1"/>
</dbReference>
<feature type="compositionally biased region" description="Basic and acidic residues" evidence="1">
    <location>
        <begin position="493"/>
        <end position="503"/>
    </location>
</feature>
<feature type="region of interest" description="Disordered" evidence="1">
    <location>
        <begin position="1352"/>
        <end position="1466"/>
    </location>
</feature>
<feature type="region of interest" description="Disordered" evidence="1">
    <location>
        <begin position="32"/>
        <end position="116"/>
    </location>
</feature>
<feature type="region of interest" description="Disordered" evidence="1">
    <location>
        <begin position="1043"/>
        <end position="1113"/>
    </location>
</feature>
<feature type="domain" description="Phage MuF C-terminal" evidence="2">
    <location>
        <begin position="2114"/>
        <end position="2206"/>
    </location>
</feature>
<accession>A0A0B3RIK0</accession>
<feature type="domain" description="Large polyvalent protein associated" evidence="3">
    <location>
        <begin position="2902"/>
        <end position="3114"/>
    </location>
</feature>
<feature type="region of interest" description="Disordered" evidence="1">
    <location>
        <begin position="2206"/>
        <end position="2278"/>
    </location>
</feature>
<name>A0A0B3RIK0_9RHOB</name>
<evidence type="ECO:0000259" key="2">
    <source>
        <dbReference type="Pfam" id="PF18819"/>
    </source>
</evidence>
<dbReference type="PANTHER" id="PTHR48125">
    <property type="entry name" value="LP07818P1"/>
    <property type="match status" value="1"/>
</dbReference>
<feature type="compositionally biased region" description="Basic and acidic residues" evidence="1">
    <location>
        <begin position="1419"/>
        <end position="1433"/>
    </location>
</feature>
<gene>
    <name evidence="4" type="ORF">OA50_04466</name>
</gene>
<feature type="compositionally biased region" description="Low complexity" evidence="1">
    <location>
        <begin position="96"/>
        <end position="107"/>
    </location>
</feature>
<reference evidence="4 5" key="1">
    <citation type="submission" date="2014-10" db="EMBL/GenBank/DDBJ databases">
        <title>Genome sequence of Ponticoccus sp. strain UMTAT08 isolated from clonal culture of toxic dinoflagellate Alexandrium tamiyavanichii.</title>
        <authorList>
            <person name="Gan H.Y."/>
            <person name="Muhd D.-D."/>
            <person name="Mohd Noor M.E."/>
            <person name="Yeong Y.S."/>
            <person name="Usup G."/>
        </authorList>
    </citation>
    <scope>NUCLEOTIDE SEQUENCE [LARGE SCALE GENOMIC DNA]</scope>
    <source>
        <strain evidence="4 5">UMTAT08</strain>
    </source>
</reference>
<evidence type="ECO:0000256" key="1">
    <source>
        <dbReference type="SAM" id="MobiDB-lite"/>
    </source>
</evidence>
<evidence type="ECO:0000313" key="5">
    <source>
        <dbReference type="Proteomes" id="UP000030960"/>
    </source>
</evidence>
<comment type="caution">
    <text evidence="4">The sequence shown here is derived from an EMBL/GenBank/DDBJ whole genome shotgun (WGS) entry which is preliminary data.</text>
</comment>
<feature type="compositionally biased region" description="Basic and acidic residues" evidence="1">
    <location>
        <begin position="1088"/>
        <end position="1113"/>
    </location>
</feature>
<feature type="region of interest" description="Disordered" evidence="1">
    <location>
        <begin position="493"/>
        <end position="715"/>
    </location>
</feature>
<protein>
    <recommendedName>
        <fullName evidence="6">Large polyvalent protein-associated domain-containing protein</fullName>
    </recommendedName>
</protein>
<feature type="compositionally biased region" description="Basic and acidic residues" evidence="1">
    <location>
        <begin position="1443"/>
        <end position="1454"/>
    </location>
</feature>
<dbReference type="InterPro" id="IPR041131">
    <property type="entry name" value="MuF_C"/>
</dbReference>
<feature type="compositionally biased region" description="Basic and acidic residues" evidence="1">
    <location>
        <begin position="33"/>
        <end position="42"/>
    </location>
</feature>
<evidence type="ECO:0008006" key="6">
    <source>
        <dbReference type="Google" id="ProtNLM"/>
    </source>
</evidence>
<dbReference type="EMBL" id="JSUQ01000020">
    <property type="protein sequence ID" value="KHQ51095.1"/>
    <property type="molecule type" value="Genomic_DNA"/>
</dbReference>
<feature type="compositionally biased region" description="Basic and acidic residues" evidence="1">
    <location>
        <begin position="660"/>
        <end position="671"/>
    </location>
</feature>
<keyword evidence="5" id="KW-1185">Reference proteome</keyword>
<sequence>MADLNTVLQAIENAKKNGNIEDAALLEGYASHLRSERGKSRASEIGTPTPVEQQVNPPGQRAPDVSARPQARPPASAPPAMPLGGSGASPVPPTPDDLLGLLGSSTVPTPQSAPVLPTVMDPRAAPAMPMPGATSPAPSPGGAAPVIPTDLVRLLSGEAATGGAMGMPDYGTPTTFTAPTDNVKKRPEPKPSEPAEPPEPVLDLAKRRGQEFVQGASGILQSVARARGIKEETLASAIKRDAPDRVKEAARRIQSLEGILSRGISDSGVGPMTDQERAKYQRDLAEAGEAFKQWSDVQEFGPAFAGNRSKGAEKTAKTVKDWTDETFGVPPKDDSIWSDLAYGGGSMVGFVTPAILAGPFGLPVTAQMGSDVARVEAYDRAIAAGASDEDAQAAANLAGLMGTMEAVPIGHALNRLPKPVRNDVLGRLGRFSREAVLDGTEEAMQEAFAALSQNLIAKGIYDPEQKVITGDVTDQALVGFILGAFLGGSVNIARRDREDETPKPPKQSPEATSDEPVQPGGATGGDMDYPRLSPMAPMPDSRVNVDPGRPERPPEPAPGAMPNRIFSDPGKINSGPKSDRYEVIPEIYVDPETGEESLTGRRVRVDTTGQEPPVVVDEPAAERDAAEGSGPGGSGSSARPAPDTDAPAPVAPRAVTRPVARSEPDRKREFDPIDPNAPVAPRRPREVVDDGEPDAAPAPDPQPEAAPAVQGERNPQKVILSDEEVRAIETDADAFQYKAGGDEKGVTDALKGVNKFDPERAGNVIVYETRDGRRIIADGHQRMGLARRAAAAGQKDVGGVPASIYREVDGYTPADVRVIAAEINIANGTGTALDAAKILREGSASAADLDLPPKSALVRDAEGLRRLSDGAFGMVANGVATEQHGAIVGREVADQDAHASILKLLGRLNPRNAEQAAIIARDAAADTARSETADLFGSQKDTDTLYLERARVLDSAVKGLKKDKATFSRLVREGDKIEGAGNKLDADANTRRVEDDAKVLEYLQRQANTKGPISDALSKAARDLKAGRTLSQAARQFVGDVQRALSADGTTGVEGSRGGETPGPRPEAEGGTPEEPEVTPAPKPGADLFDRPDNAPRKDGKRPGEYVDRSGDKHDDAVFVSRVDELPDRIPLDQLASEARRLTLEPGRREGVEFMMLIDPDGQIVSYGSGGKSETGIPAAMRNLFSDPDAGLIAHHNHPSSNPFSPADYHVGATAGFRGIYAHLHDGTTLYFESTERMGNLLTMLSKAGVKMRDVLRTIKSSSFKKSPIFERLRNADDDQRADAWRDHSYMFMRAMDDVGLIVSEVTGNPARENSDVDNQFFTDPELRKTYDSVKRRLRNLIDKYGAGDYNDRPTVTVRHPGRMEGISGRDAQRGRVIGAGGVSGSVRVRGEGRREADRGDGGGRESGDDFEAALAAQLEKRGKGPAAKKDSGTSKPATPDQKAIKKESSEKSKASKRSAAARTKDIKNILKGGGLADDTGPDPVYEQLSPIFSESIETDPKGRPRVEVFGEMIGPMLDEGLTADEVRALRPYFERFLDEVDAGTIAWQGDQDAAPGGRAASPSSRPDPDLDPIPADQIKQGQSVEVSMSGGPLVAGEIGRITVEGVELVEGNGDRTVLPIEDIEDGETKVFPASIKAADPSSDVSFDEPAYHGSIFDFDRFDTGRIGTGEGAQAFGWGLYFTQRREIAEHYRNQGLRQQSDSQRGEGRIYSVEVPDATDLMAWDVTLAEQPEKVREALLGKGGVVEYLRGDEAIMDYLDPHVNDDFEGLTGREFYQVLKRLSENDYLDTNGPGMQDAYERGRDDEVASLFLRNEGIPGHRFLDAGSRAGGEGTYNYVIYDDSEVEITLKEQRPPIPGGTAMDFDAASAMLPKLRAKLDAMNLKRVTLNVEAGATGRQGVTYARGPGQIDILISQALDPEATLYHESIHAMVMMNLFTPREWTALSRAATVKAPGGEKNWIEKHDIEARYPDLTRSEQIEEAIAEEFAERATSRRAPKSSLLATAFNKIHRVLRAIRSVFTGQSAEDVFGKVLAGQIGARDAGNTGIAASLKPSEMRPDEEVKHWRKGLERIRSGKAAKTDVARLGAPGPVLANFLPPRQPIVMKAVRVRAVIKDHPNVTYGVLAQVAEAIRHPEFVLQSATRADSIVSIPVFVPGGLPLVVAIKRDGTDQNGKSASEITSVYVKDDPEWFKREVNAGRLIYDRDGKYAGGSANRPRSDSASVQQEAGLTPPRRRKILTSRDVFKSGADSKPKEMRLPKFLPPEPKAPKTGADAPAKAGEGFSKDTIARHAALSAQYGHPGVPTQEVFKPLFGAPQRSTLDWNQELFQDRFIMFRAAESAIERATGQKIPESQSFSLKETLFSGRLAERLERLMREEIEPIHEAISRSKVSLDDLGLFLIARHAPERNALMAKRDPDHFGKGNGSGMTDEMAAQYLSEFEDKGMTPTLKRLAKLIEKVLERDLKLRRAAGLITEEEYLSYTSMFEHYVPLRGFAEREEGGQMGTGSGFDIRGKEGQNALGRKSLSDNPVVQALAMRQNGIVRAEKNRAGRTLMRLVQRFPHPDLWEVMHKLPMRRVLDPQTGMVKEIVDFGAAREDNVLAVKVDGETRHILIHDPLMAAAVKNLEDRNIGILAKVVMQFRRLTRAFSRLQTGANPDFVFPNAMSDYFEGLWTAFNVKDADAKKIFAAYKFFYPLALAQGVQEEFGDSAVGRFLTNEKRKRLAKLNGDAVDSETLSKMRKYREEWKLSGGKINFMAFRDLDEITRDVNRAIDKSQRRMWQVRPWEAIESTLQVIEKVNQPVEAAGRLAMYVAARENGLSRERAAALALDASGNYYRKGRATNGLAALYAFFNPAVQGVEKFIRFSKRPRNWAVMGGLMASNYALTAFFIHAFEDEDDPEKRSLYLDIPEFERGRSIVIPTGIVEEDTGIIGDDGEPIMRKRLTYLSFRVPHNLRPILTMGAKLAEVQSGQTDHPDAANEISKSWMMNSNPLGDTSPGNMIAPTVLDPFVDLALNRNFFGGPIRPSVYAHEEGLPKASQYFESSINPVYPSVSQVLNHATGGTSYEPGFADVYPDDIEYLVDYISGGLGRFVSRGYEAAQDVAAGNPPTHGRIPIVRTFSGRTNHYAENDRYYSYREAIKHNQNRLRQAKKDLGANPDNLEAKEAFERYLRELNASVSPKTGDFSWKGSLPKVIERADDDLKALRGGILTIVRDDTLSSAEKRKLIRPIRLEIEDRQRRARAEIEDLVTKIGTRSGLD</sequence>
<proteinExistence type="predicted"/>
<dbReference type="OrthoDB" id="9814088at2"/>
<dbReference type="Proteomes" id="UP000030960">
    <property type="component" value="Unassembled WGS sequence"/>
</dbReference>
<feature type="region of interest" description="Disordered" evidence="1">
    <location>
        <begin position="163"/>
        <end position="200"/>
    </location>
</feature>
<feature type="compositionally biased region" description="Basic and acidic residues" evidence="1">
    <location>
        <begin position="1389"/>
        <end position="1408"/>
    </location>
</feature>
<evidence type="ECO:0000313" key="4">
    <source>
        <dbReference type="EMBL" id="KHQ51095.1"/>
    </source>
</evidence>
<evidence type="ECO:0000259" key="3">
    <source>
        <dbReference type="Pfam" id="PF18857"/>
    </source>
</evidence>
<dbReference type="Pfam" id="PF18857">
    <property type="entry name" value="LPD38"/>
    <property type="match status" value="1"/>
</dbReference>
<dbReference type="PANTHER" id="PTHR48125:SF12">
    <property type="entry name" value="AT HOOK TRANSCRIPTION FACTOR FAMILY-RELATED"/>
    <property type="match status" value="1"/>
</dbReference>
<organism evidence="4 5">
    <name type="scientific">Mameliella alba</name>
    <dbReference type="NCBI Taxonomy" id="561184"/>
    <lineage>
        <taxon>Bacteria</taxon>
        <taxon>Pseudomonadati</taxon>
        <taxon>Pseudomonadota</taxon>
        <taxon>Alphaproteobacteria</taxon>
        <taxon>Rhodobacterales</taxon>
        <taxon>Roseobacteraceae</taxon>
        <taxon>Mameliella</taxon>
    </lineage>
</organism>
<feature type="region of interest" description="Disordered" evidence="1">
    <location>
        <begin position="1549"/>
        <end position="1576"/>
    </location>
</feature>